<accession>T0R7A7</accession>
<dbReference type="EMBL" id="JH767283">
    <property type="protein sequence ID" value="EQC25377.1"/>
    <property type="molecule type" value="Genomic_DNA"/>
</dbReference>
<dbReference type="PROSITE" id="PS51186">
    <property type="entry name" value="GNAT"/>
    <property type="match status" value="1"/>
</dbReference>
<evidence type="ECO:0000313" key="2">
    <source>
        <dbReference type="EMBL" id="EQC25377.1"/>
    </source>
</evidence>
<reference evidence="2 3" key="1">
    <citation type="submission" date="2012-04" db="EMBL/GenBank/DDBJ databases">
        <title>The Genome Sequence of Saprolegnia declina VS20.</title>
        <authorList>
            <consortium name="The Broad Institute Genome Sequencing Platform"/>
            <person name="Russ C."/>
            <person name="Nusbaum C."/>
            <person name="Tyler B."/>
            <person name="van West P."/>
            <person name="Dieguez-Uribeondo J."/>
            <person name="de Bruijn I."/>
            <person name="Tripathy S."/>
            <person name="Jiang R."/>
            <person name="Young S.K."/>
            <person name="Zeng Q."/>
            <person name="Gargeya S."/>
            <person name="Fitzgerald M."/>
            <person name="Haas B."/>
            <person name="Abouelleil A."/>
            <person name="Alvarado L."/>
            <person name="Arachchi H.M."/>
            <person name="Berlin A."/>
            <person name="Chapman S.B."/>
            <person name="Goldberg J."/>
            <person name="Griggs A."/>
            <person name="Gujja S."/>
            <person name="Hansen M."/>
            <person name="Howarth C."/>
            <person name="Imamovic A."/>
            <person name="Larimer J."/>
            <person name="McCowen C."/>
            <person name="Montmayeur A."/>
            <person name="Murphy C."/>
            <person name="Neiman D."/>
            <person name="Pearson M."/>
            <person name="Priest M."/>
            <person name="Roberts A."/>
            <person name="Saif S."/>
            <person name="Shea T."/>
            <person name="Sisk P."/>
            <person name="Sykes S."/>
            <person name="Wortman J."/>
            <person name="Nusbaum C."/>
            <person name="Birren B."/>
        </authorList>
    </citation>
    <scope>NUCLEOTIDE SEQUENCE [LARGE SCALE GENOMIC DNA]</scope>
    <source>
        <strain evidence="2 3">VS20</strain>
    </source>
</reference>
<gene>
    <name evidence="2" type="ORF">SDRG_16785</name>
</gene>
<dbReference type="InterPro" id="IPR000182">
    <property type="entry name" value="GNAT_dom"/>
</dbReference>
<evidence type="ECO:0000313" key="3">
    <source>
        <dbReference type="Proteomes" id="UP000030762"/>
    </source>
</evidence>
<sequence>MAQKVQWTCKRFSELSAERLYDILHARCSVFVAEQKCVWLEVDNLDKAPTMRHLVGATPSHQVAAYARLVGPGTKGPTQDYAMISRVLTTAGFRGHGLGKTVMKEAIAACEVEWPDKSIVINAQAYLEPFYKSLGFVQTSELYEEDGIMHMDMIRVPASSTKRV</sequence>
<dbReference type="OrthoDB" id="329272at2759"/>
<dbReference type="InParanoid" id="T0R7A7"/>
<protein>
    <recommendedName>
        <fullName evidence="1">N-acetyltransferase domain-containing protein</fullName>
    </recommendedName>
</protein>
<dbReference type="CDD" id="cd04301">
    <property type="entry name" value="NAT_SF"/>
    <property type="match status" value="1"/>
</dbReference>
<dbReference type="Pfam" id="PF13673">
    <property type="entry name" value="Acetyltransf_10"/>
    <property type="match status" value="1"/>
</dbReference>
<dbReference type="GO" id="GO:0016747">
    <property type="term" value="F:acyltransferase activity, transferring groups other than amino-acyl groups"/>
    <property type="evidence" value="ECO:0007669"/>
    <property type="project" value="InterPro"/>
</dbReference>
<dbReference type="Proteomes" id="UP000030762">
    <property type="component" value="Unassembled WGS sequence"/>
</dbReference>
<dbReference type="Gene3D" id="3.40.630.30">
    <property type="match status" value="1"/>
</dbReference>
<dbReference type="RefSeq" id="XP_008621227.1">
    <property type="nucleotide sequence ID" value="XM_008623005.1"/>
</dbReference>
<dbReference type="InterPro" id="IPR016181">
    <property type="entry name" value="Acyl_CoA_acyltransferase"/>
</dbReference>
<dbReference type="SUPFAM" id="SSF55729">
    <property type="entry name" value="Acyl-CoA N-acyltransferases (Nat)"/>
    <property type="match status" value="1"/>
</dbReference>
<dbReference type="AlphaFoldDB" id="T0R7A7"/>
<feature type="domain" description="N-acetyltransferase" evidence="1">
    <location>
        <begin position="10"/>
        <end position="154"/>
    </location>
</feature>
<name>T0R7A7_SAPDV</name>
<evidence type="ECO:0000259" key="1">
    <source>
        <dbReference type="PROSITE" id="PS51186"/>
    </source>
</evidence>
<organism evidence="2 3">
    <name type="scientific">Saprolegnia diclina (strain VS20)</name>
    <dbReference type="NCBI Taxonomy" id="1156394"/>
    <lineage>
        <taxon>Eukaryota</taxon>
        <taxon>Sar</taxon>
        <taxon>Stramenopiles</taxon>
        <taxon>Oomycota</taxon>
        <taxon>Saprolegniomycetes</taxon>
        <taxon>Saprolegniales</taxon>
        <taxon>Saprolegniaceae</taxon>
        <taxon>Saprolegnia</taxon>
    </lineage>
</organism>
<dbReference type="STRING" id="1156394.T0R7A7"/>
<proteinExistence type="predicted"/>
<dbReference type="GeneID" id="19957512"/>
<dbReference type="eggNOG" id="ENOG502SAET">
    <property type="taxonomic scope" value="Eukaryota"/>
</dbReference>
<dbReference type="VEuPathDB" id="FungiDB:SDRG_16785"/>
<dbReference type="OMA" id="DIPHIDM"/>
<keyword evidence="3" id="KW-1185">Reference proteome</keyword>